<dbReference type="GO" id="GO:0003677">
    <property type="term" value="F:DNA binding"/>
    <property type="evidence" value="ECO:0007669"/>
    <property type="project" value="UniProtKB-KW"/>
</dbReference>
<dbReference type="Proteomes" id="UP000035503">
    <property type="component" value="Chromosome"/>
</dbReference>
<organism evidence="5 6">
    <name type="scientific">Candidatus Liberibacter africanus PTSAPSY</name>
    <dbReference type="NCBI Taxonomy" id="1277257"/>
    <lineage>
        <taxon>Bacteria</taxon>
        <taxon>Pseudomonadati</taxon>
        <taxon>Pseudomonadota</taxon>
        <taxon>Alphaproteobacteria</taxon>
        <taxon>Hyphomicrobiales</taxon>
        <taxon>Rhizobiaceae</taxon>
        <taxon>Liberibacter</taxon>
    </lineage>
</organism>
<dbReference type="GO" id="GO:0006355">
    <property type="term" value="P:regulation of DNA-templated transcription"/>
    <property type="evidence" value="ECO:0007669"/>
    <property type="project" value="InterPro"/>
</dbReference>
<sequence>MDDDATFDSSEKFLELTSNIVSAYVGNHVVPIAEIRSLITDVHSALRGIISCMPCQDSVQPERLKPAVPIRKSIENGCLYCLEDGMQFKSLKRHLKTHHNMTPDEYRVKWNLSSDYPMVSREYATTRSKLAKNMGLGRGRKKRILSSKM</sequence>
<evidence type="ECO:0000256" key="4">
    <source>
        <dbReference type="ARBA" id="ARBA00023163"/>
    </source>
</evidence>
<evidence type="ECO:0000313" key="5">
    <source>
        <dbReference type="EMBL" id="AKK20124.1"/>
    </source>
</evidence>
<dbReference type="InterPro" id="IPR008807">
    <property type="entry name" value="ROS_MUCR"/>
</dbReference>
<keyword evidence="6" id="KW-1185">Reference proteome</keyword>
<name>A0A0G3I2L0_LIBAF</name>
<dbReference type="RefSeq" id="WP_047264158.1">
    <property type="nucleotide sequence ID" value="NZ_CP004021.1"/>
</dbReference>
<dbReference type="AlphaFoldDB" id="A0A0G3I2L0"/>
<dbReference type="Gene3D" id="1.10.10.1550">
    <property type="entry name" value="ROS/MUCR transcriptional regulator protein"/>
    <property type="match status" value="1"/>
</dbReference>
<comment type="similarity">
    <text evidence="1">Belongs to the ros/MucR family.</text>
</comment>
<keyword evidence="2" id="KW-0805">Transcription regulation</keyword>
<evidence type="ECO:0000313" key="6">
    <source>
        <dbReference type="Proteomes" id="UP000035503"/>
    </source>
</evidence>
<accession>A0A0G3I2L0</accession>
<dbReference type="GO" id="GO:0008270">
    <property type="term" value="F:zinc ion binding"/>
    <property type="evidence" value="ECO:0007669"/>
    <property type="project" value="InterPro"/>
</dbReference>
<evidence type="ECO:0000256" key="3">
    <source>
        <dbReference type="ARBA" id="ARBA00023125"/>
    </source>
</evidence>
<proteinExistence type="inferred from homology"/>
<protein>
    <submittedName>
        <fullName evidence="5">Transcription regulator protein</fullName>
    </submittedName>
</protein>
<dbReference type="InterPro" id="IPR041920">
    <property type="entry name" value="ROS/MUCR_sf"/>
</dbReference>
<evidence type="ECO:0000256" key="1">
    <source>
        <dbReference type="ARBA" id="ARBA00007031"/>
    </source>
</evidence>
<dbReference type="Pfam" id="PF05443">
    <property type="entry name" value="ROS_MUCR"/>
    <property type="match status" value="1"/>
</dbReference>
<dbReference type="EMBL" id="CP004021">
    <property type="protein sequence ID" value="AKK20124.1"/>
    <property type="molecule type" value="Genomic_DNA"/>
</dbReference>
<dbReference type="PATRIC" id="fig|1277257.4.peg.531"/>
<gene>
    <name evidence="5" type="ORF">G293_02460</name>
</gene>
<dbReference type="STRING" id="1277257.G293_02460"/>
<keyword evidence="3" id="KW-0238">DNA-binding</keyword>
<evidence type="ECO:0000256" key="2">
    <source>
        <dbReference type="ARBA" id="ARBA00023015"/>
    </source>
</evidence>
<dbReference type="OrthoDB" id="9809693at2"/>
<dbReference type="KEGG" id="lau:G293_02460"/>
<reference evidence="5 6" key="1">
    <citation type="journal article" date="2015" name="Genome Announc.">
        <title>Complete Genome Sequence of 'Candidatus Liberibacter africanus,' a Bacterium Associated with Citrus Huanglongbing.</title>
        <authorList>
            <person name="Lin H."/>
            <person name="Pietersen G."/>
            <person name="Han C."/>
            <person name="Read D.A."/>
            <person name="Lou B."/>
            <person name="Gupta G."/>
            <person name="Civerolo E.L."/>
        </authorList>
    </citation>
    <scope>NUCLEOTIDE SEQUENCE [LARGE SCALE GENOMIC DNA]</scope>
    <source>
        <strain evidence="5 6">PTSAPSY</strain>
    </source>
</reference>
<keyword evidence="4" id="KW-0804">Transcription</keyword>